<dbReference type="AlphaFoldDB" id="A0AAF0PQD5"/>
<dbReference type="InterPro" id="IPR043502">
    <property type="entry name" value="DNA/RNA_pol_sf"/>
</dbReference>
<dbReference type="PANTHER" id="PTHR33064">
    <property type="entry name" value="POL PROTEIN"/>
    <property type="match status" value="1"/>
</dbReference>
<dbReference type="SUPFAM" id="SSF56672">
    <property type="entry name" value="DNA/RNA polymerases"/>
    <property type="match status" value="1"/>
</dbReference>
<gene>
    <name evidence="2" type="ORF">MTR67_002593</name>
</gene>
<sequence>MFVIVFIDYILNYSRSEDDHINYLRIVLQILKDQQLFSKYSKCEFWLKSVAFLGHIVSSKGIEVDPKKTDLVKSWPRPLSLSDIKSLLGLVGYYRRLTSAPVLTILEGTDGFVVYYDASRIRLGCVLKQNREVIVDASKQLKIHEKNYPTQVLVASMHPVFHVSMLKKCVGNPTSIVPLEDLGVCENLSYEGASIEILDRQVEKLRNTEVVSKKVLWRNQIIEDSAWETKANMMSCYPHLFPSTATLS</sequence>
<proteinExistence type="predicted"/>
<keyword evidence="3" id="KW-1185">Reference proteome</keyword>
<dbReference type="EMBL" id="CP133612">
    <property type="protein sequence ID" value="WMV09208.1"/>
    <property type="molecule type" value="Genomic_DNA"/>
</dbReference>
<feature type="domain" description="Reverse transcriptase/retrotransposon-derived protein RNase H-like" evidence="1">
    <location>
        <begin position="95"/>
        <end position="151"/>
    </location>
</feature>
<reference evidence="2" key="1">
    <citation type="submission" date="2023-08" db="EMBL/GenBank/DDBJ databases">
        <title>A de novo genome assembly of Solanum verrucosum Schlechtendal, a Mexican diploid species geographically isolated from the other diploid A-genome species in potato relatives.</title>
        <authorList>
            <person name="Hosaka K."/>
        </authorList>
    </citation>
    <scope>NUCLEOTIDE SEQUENCE</scope>
    <source>
        <tissue evidence="2">Young leaves</tissue>
    </source>
</reference>
<protein>
    <recommendedName>
        <fullName evidence="1">Reverse transcriptase/retrotransposon-derived protein RNase H-like domain-containing protein</fullName>
    </recommendedName>
</protein>
<dbReference type="Gene3D" id="3.30.70.270">
    <property type="match status" value="1"/>
</dbReference>
<organism evidence="2 3">
    <name type="scientific">Solanum verrucosum</name>
    <dbReference type="NCBI Taxonomy" id="315347"/>
    <lineage>
        <taxon>Eukaryota</taxon>
        <taxon>Viridiplantae</taxon>
        <taxon>Streptophyta</taxon>
        <taxon>Embryophyta</taxon>
        <taxon>Tracheophyta</taxon>
        <taxon>Spermatophyta</taxon>
        <taxon>Magnoliopsida</taxon>
        <taxon>eudicotyledons</taxon>
        <taxon>Gunneridae</taxon>
        <taxon>Pentapetalae</taxon>
        <taxon>asterids</taxon>
        <taxon>lamiids</taxon>
        <taxon>Solanales</taxon>
        <taxon>Solanaceae</taxon>
        <taxon>Solanoideae</taxon>
        <taxon>Solaneae</taxon>
        <taxon>Solanum</taxon>
    </lineage>
</organism>
<evidence type="ECO:0000313" key="2">
    <source>
        <dbReference type="EMBL" id="WMV09208.1"/>
    </source>
</evidence>
<name>A0AAF0PQD5_SOLVR</name>
<dbReference type="InterPro" id="IPR051320">
    <property type="entry name" value="Viral_Replic_Matur_Polypro"/>
</dbReference>
<accession>A0AAF0PQD5</accession>
<dbReference type="PANTHER" id="PTHR33064:SF37">
    <property type="entry name" value="RIBONUCLEASE H"/>
    <property type="match status" value="1"/>
</dbReference>
<dbReference type="Pfam" id="PF17919">
    <property type="entry name" value="RT_RNaseH_2"/>
    <property type="match status" value="1"/>
</dbReference>
<evidence type="ECO:0000259" key="1">
    <source>
        <dbReference type="Pfam" id="PF17919"/>
    </source>
</evidence>
<dbReference type="InterPro" id="IPR041577">
    <property type="entry name" value="RT_RNaseH_2"/>
</dbReference>
<dbReference type="Proteomes" id="UP001234989">
    <property type="component" value="Chromosome 1"/>
</dbReference>
<evidence type="ECO:0000313" key="3">
    <source>
        <dbReference type="Proteomes" id="UP001234989"/>
    </source>
</evidence>
<dbReference type="InterPro" id="IPR043128">
    <property type="entry name" value="Rev_trsase/Diguanyl_cyclase"/>
</dbReference>